<comment type="caution">
    <text evidence="2">The sequence shown here is derived from an EMBL/GenBank/DDBJ whole genome shotgun (WGS) entry which is preliminary data.</text>
</comment>
<keyword evidence="3" id="KW-1185">Reference proteome</keyword>
<dbReference type="OrthoDB" id="442207at2759"/>
<dbReference type="Proteomes" id="UP000604046">
    <property type="component" value="Unassembled WGS sequence"/>
</dbReference>
<evidence type="ECO:0000313" key="2">
    <source>
        <dbReference type="EMBL" id="CAE7324484.1"/>
    </source>
</evidence>
<reference evidence="2" key="1">
    <citation type="submission" date="2021-02" db="EMBL/GenBank/DDBJ databases">
        <authorList>
            <person name="Dougan E. K."/>
            <person name="Rhodes N."/>
            <person name="Thang M."/>
            <person name="Chan C."/>
        </authorList>
    </citation>
    <scope>NUCLEOTIDE SEQUENCE</scope>
</reference>
<feature type="region of interest" description="Disordered" evidence="1">
    <location>
        <begin position="238"/>
        <end position="273"/>
    </location>
</feature>
<evidence type="ECO:0000313" key="3">
    <source>
        <dbReference type="Proteomes" id="UP000604046"/>
    </source>
</evidence>
<organism evidence="2 3">
    <name type="scientific">Symbiodinium natans</name>
    <dbReference type="NCBI Taxonomy" id="878477"/>
    <lineage>
        <taxon>Eukaryota</taxon>
        <taxon>Sar</taxon>
        <taxon>Alveolata</taxon>
        <taxon>Dinophyceae</taxon>
        <taxon>Suessiales</taxon>
        <taxon>Symbiodiniaceae</taxon>
        <taxon>Symbiodinium</taxon>
    </lineage>
</organism>
<dbReference type="EMBL" id="CAJNDS010002097">
    <property type="protein sequence ID" value="CAE7324484.1"/>
    <property type="molecule type" value="Genomic_DNA"/>
</dbReference>
<dbReference type="AlphaFoldDB" id="A0A812P7X4"/>
<accession>A0A812P7X4</accession>
<proteinExistence type="predicted"/>
<sequence>MARPLGSSFFANLMNTLMGGEEPRTYSEDDFARWFSTLKPPTPTIVGEALPPGVPTMASKYGVFGAKALTRGVPGDENYTPVPCADAESRPPAPCEATGECQDLQDLATKFEQGSNIARALALNAINAMQVAQVLLRRVDKAAVNLVRMPELSHFSAGEPNGLGPEPWPLEDQLTLDIRGPLAHGDRFPRPGDIDEDYLTRLMARWDSEHRTVEYLQRAEGNRPLQLIEEMGRMPIFEPLPEPTPIKEQPLEEEPKEEEGRKGLHRAEGKGLT</sequence>
<gene>
    <name evidence="2" type="ORF">SNAT2548_LOCUS16991</name>
</gene>
<name>A0A812P7X4_9DINO</name>
<protein>
    <submittedName>
        <fullName evidence="2">Uncharacterized protein</fullName>
    </submittedName>
</protein>
<feature type="compositionally biased region" description="Basic and acidic residues" evidence="1">
    <location>
        <begin position="258"/>
        <end position="273"/>
    </location>
</feature>
<evidence type="ECO:0000256" key="1">
    <source>
        <dbReference type="SAM" id="MobiDB-lite"/>
    </source>
</evidence>